<dbReference type="PROSITE" id="PS51782">
    <property type="entry name" value="LYSM"/>
    <property type="match status" value="1"/>
</dbReference>
<name>G3IY94_METTV</name>
<keyword evidence="3" id="KW-0732">Signal</keyword>
<proteinExistence type="inferred from homology"/>
<keyword evidence="6" id="KW-1185">Reference proteome</keyword>
<evidence type="ECO:0000256" key="3">
    <source>
        <dbReference type="SAM" id="SignalP"/>
    </source>
</evidence>
<evidence type="ECO:0000259" key="4">
    <source>
        <dbReference type="PROSITE" id="PS51782"/>
    </source>
</evidence>
<comment type="similarity">
    <text evidence="1">Belongs to the E.coli NlpD/Haemophilus LppB family.</text>
</comment>
<dbReference type="Pfam" id="PF01551">
    <property type="entry name" value="Peptidase_M23"/>
    <property type="match status" value="1"/>
</dbReference>
<gene>
    <name evidence="5" type="ORF">Mettu_3141</name>
</gene>
<dbReference type="OrthoDB" id="9793746at2"/>
<dbReference type="RefSeq" id="WP_006892257.1">
    <property type="nucleotide sequence ID" value="NZ_JH109153.1"/>
</dbReference>
<protein>
    <submittedName>
        <fullName evidence="5">Peptidase M23</fullName>
    </submittedName>
</protein>
<dbReference type="Gene3D" id="2.70.70.10">
    <property type="entry name" value="Glucose Permease (Domain IIA)"/>
    <property type="match status" value="1"/>
</dbReference>
<dbReference type="CDD" id="cd12797">
    <property type="entry name" value="M23_peptidase"/>
    <property type="match status" value="1"/>
</dbReference>
<sequence>MTSTTSKLIFLAMLSALLNGCAPVSPNYAPVSTNYPDIAKDETKYHQVRKGDTLYAISLIYDLDYRQLAQWNRIAPPYTIEIGQKIRLSDPNLGNNTPIHDRTDAGAPTKTKQNLVTATATNRISSQKKTAISLNNKPSPTYKPPYKIQPFNNITEKNGSSPQKKPIISIDNGNMLKLNFQWPVRGKVLKSFSQADNKGIDIAGEMGQDVSAAEAGKVVYSGQGLIGYGNLLIIKHNDLYLSAYANNSRLLVAEGYTVEKGEVIAKVGQAGSNKTSLHFEIRKNGKPVNPLSFLPEK</sequence>
<dbReference type="InterPro" id="IPR050570">
    <property type="entry name" value="Cell_wall_metabolism_enzyme"/>
</dbReference>
<evidence type="ECO:0000313" key="5">
    <source>
        <dbReference type="EMBL" id="EGW20016.1"/>
    </source>
</evidence>
<accession>G3IY94</accession>
<dbReference type="CDD" id="cd00118">
    <property type="entry name" value="LysM"/>
    <property type="match status" value="1"/>
</dbReference>
<dbReference type="Proteomes" id="UP000004664">
    <property type="component" value="Unassembled WGS sequence"/>
</dbReference>
<reference evidence="5 6" key="1">
    <citation type="submission" date="2011-06" db="EMBL/GenBank/DDBJ databases">
        <title>Genomic sequence of Methylobacter tundripaludum SV96.</title>
        <authorList>
            <consortium name="US DOE Joint Genome Institute"/>
            <person name="Lucas S."/>
            <person name="Han J."/>
            <person name="Lapidus A."/>
            <person name="Cheng J.-F."/>
            <person name="Goodwin L."/>
            <person name="Pitluck S."/>
            <person name="Held B."/>
            <person name="Detter J.C."/>
            <person name="Han C."/>
            <person name="Tapia R."/>
            <person name="Land M."/>
            <person name="Hauser L."/>
            <person name="Kyrpides N."/>
            <person name="Ivanova N."/>
            <person name="Ovchinnikova G."/>
            <person name="Pagani I."/>
            <person name="Klotz M.G."/>
            <person name="Dispirito A.A."/>
            <person name="Murrell J.C."/>
            <person name="Dunfield P."/>
            <person name="Kalyuzhnaya M.G."/>
            <person name="Svenning M."/>
            <person name="Trotsenko Y.A."/>
            <person name="Stein L.Y."/>
            <person name="Woyke T."/>
        </authorList>
    </citation>
    <scope>NUCLEOTIDE SEQUENCE [LARGE SCALE GENOMIC DNA]</scope>
    <source>
        <strain evidence="6">ATCC BAA-1195 / DSM 17260 / SV96</strain>
    </source>
</reference>
<dbReference type="Gene3D" id="3.10.350.10">
    <property type="entry name" value="LysM domain"/>
    <property type="match status" value="1"/>
</dbReference>
<dbReference type="PANTHER" id="PTHR21666">
    <property type="entry name" value="PEPTIDASE-RELATED"/>
    <property type="match status" value="1"/>
</dbReference>
<dbReference type="AlphaFoldDB" id="G3IY94"/>
<dbReference type="InterPro" id="IPR016047">
    <property type="entry name" value="M23ase_b-sheet_dom"/>
</dbReference>
<dbReference type="GO" id="GO:0004222">
    <property type="term" value="F:metalloendopeptidase activity"/>
    <property type="evidence" value="ECO:0007669"/>
    <property type="project" value="TreeGrafter"/>
</dbReference>
<dbReference type="eggNOG" id="COG1388">
    <property type="taxonomic scope" value="Bacteria"/>
</dbReference>
<feature type="chain" id="PRO_5003445617" evidence="3">
    <location>
        <begin position="30"/>
        <end position="297"/>
    </location>
</feature>
<evidence type="ECO:0000313" key="6">
    <source>
        <dbReference type="Proteomes" id="UP000004664"/>
    </source>
</evidence>
<feature type="region of interest" description="Disordered" evidence="2">
    <location>
        <begin position="91"/>
        <end position="113"/>
    </location>
</feature>
<dbReference type="Pfam" id="PF01476">
    <property type="entry name" value="LysM"/>
    <property type="match status" value="1"/>
</dbReference>
<evidence type="ECO:0000256" key="2">
    <source>
        <dbReference type="SAM" id="MobiDB-lite"/>
    </source>
</evidence>
<dbReference type="SMART" id="SM00257">
    <property type="entry name" value="LysM"/>
    <property type="match status" value="1"/>
</dbReference>
<feature type="signal peptide" evidence="3">
    <location>
        <begin position="1"/>
        <end position="29"/>
    </location>
</feature>
<evidence type="ECO:0000256" key="1">
    <source>
        <dbReference type="ARBA" id="ARBA00038420"/>
    </source>
</evidence>
<dbReference type="HOGENOM" id="CLU_029425_0_2_6"/>
<dbReference type="STRING" id="697282.Mettu_3141"/>
<feature type="domain" description="LysM" evidence="4">
    <location>
        <begin position="44"/>
        <end position="88"/>
    </location>
</feature>
<dbReference type="EMBL" id="JH109153">
    <property type="protein sequence ID" value="EGW20016.1"/>
    <property type="molecule type" value="Genomic_DNA"/>
</dbReference>
<dbReference type="eggNOG" id="COG4942">
    <property type="taxonomic scope" value="Bacteria"/>
</dbReference>
<dbReference type="InterPro" id="IPR036779">
    <property type="entry name" value="LysM_dom_sf"/>
</dbReference>
<dbReference type="InterPro" id="IPR011055">
    <property type="entry name" value="Dup_hybrid_motif"/>
</dbReference>
<dbReference type="PANTHER" id="PTHR21666:SF263">
    <property type="entry name" value="MUREIN HYDROLASE ACTIVATOR NLPD"/>
    <property type="match status" value="1"/>
</dbReference>
<dbReference type="GO" id="GO:0032153">
    <property type="term" value="C:cell division site"/>
    <property type="evidence" value="ECO:0007669"/>
    <property type="project" value="TreeGrafter"/>
</dbReference>
<organism evidence="5 6">
    <name type="scientific">Methylobacter tundripaludum (strain ATCC BAA-1195 / DSM 17260 / SV96)</name>
    <dbReference type="NCBI Taxonomy" id="697282"/>
    <lineage>
        <taxon>Bacteria</taxon>
        <taxon>Pseudomonadati</taxon>
        <taxon>Pseudomonadota</taxon>
        <taxon>Gammaproteobacteria</taxon>
        <taxon>Methylococcales</taxon>
        <taxon>Methylococcaceae</taxon>
        <taxon>Methylobacter</taxon>
    </lineage>
</organism>
<dbReference type="GO" id="GO:0009279">
    <property type="term" value="C:cell outer membrane"/>
    <property type="evidence" value="ECO:0007669"/>
    <property type="project" value="TreeGrafter"/>
</dbReference>
<dbReference type="SUPFAM" id="SSF51261">
    <property type="entry name" value="Duplicated hybrid motif"/>
    <property type="match status" value="1"/>
</dbReference>
<dbReference type="InterPro" id="IPR018392">
    <property type="entry name" value="LysM"/>
</dbReference>